<name>A0A5C8PGR5_9HYPH</name>
<keyword evidence="2" id="KW-1185">Reference proteome</keyword>
<sequence length="372" mass="40164">MPYVEMPSLQEFKSLRATRADACVSIYLPTTPAAQDSGVEATAFGNLAKQALAQLEAAGFDRRRLDLLAEQFDDLLADDNFWRFQNHSLAVLATPDNIRTFRLANRLQPLVEVADRFYMKPLLRAITFPHHAFVLAISENDVRLVEVLPDLPARLIQVPDLPKNAASAVGTSSLNNRTSLRRVMGAEGQKVRLAQYARKVDAAIRSVLSGKDVPLVLAARDPLAAIFRSVNSHPKLLPENLAATDDRSSEAAIADAARPLLDALYAREVAQIRDLFETRAGAGRTITDIADAARAATFGMIDTLIVDIDTVIHGTVDAETGAVTFSEEGPGTYGVIDETIGRALESGARVLAVRRDEVPGGGALAAILRYAG</sequence>
<dbReference type="Proteomes" id="UP000321638">
    <property type="component" value="Unassembled WGS sequence"/>
</dbReference>
<dbReference type="InterPro" id="IPR041638">
    <property type="entry name" value="BaeRF_family11"/>
</dbReference>
<reference evidence="1 2" key="1">
    <citation type="submission" date="2019-06" db="EMBL/GenBank/DDBJ databases">
        <title>New taxonomy in bacterial strain CC-CFT640, isolated from vineyard.</title>
        <authorList>
            <person name="Lin S.-Y."/>
            <person name="Tsai C.-F."/>
            <person name="Young C.-C."/>
        </authorList>
    </citation>
    <scope>NUCLEOTIDE SEQUENCE [LARGE SCALE GENOMIC DNA]</scope>
    <source>
        <strain evidence="1 2">CC-CFT640</strain>
    </source>
</reference>
<dbReference type="EMBL" id="VDUZ01000029">
    <property type="protein sequence ID" value="TXL72977.1"/>
    <property type="molecule type" value="Genomic_DNA"/>
</dbReference>
<dbReference type="OrthoDB" id="242138at2"/>
<dbReference type="AlphaFoldDB" id="A0A5C8PGR5"/>
<accession>A0A5C8PGR5</accession>
<dbReference type="Pfam" id="PF18855">
    <property type="entry name" value="baeRF_family11"/>
    <property type="match status" value="1"/>
</dbReference>
<proteinExistence type="predicted"/>
<comment type="caution">
    <text evidence="1">The sequence shown here is derived from an EMBL/GenBank/DDBJ whole genome shotgun (WGS) entry which is preliminary data.</text>
</comment>
<protein>
    <submittedName>
        <fullName evidence="1">Uncharacterized protein</fullName>
    </submittedName>
</protein>
<gene>
    <name evidence="1" type="ORF">FHP25_23360</name>
</gene>
<organism evidence="1 2">
    <name type="scientific">Vineibacter terrae</name>
    <dbReference type="NCBI Taxonomy" id="2586908"/>
    <lineage>
        <taxon>Bacteria</taxon>
        <taxon>Pseudomonadati</taxon>
        <taxon>Pseudomonadota</taxon>
        <taxon>Alphaproteobacteria</taxon>
        <taxon>Hyphomicrobiales</taxon>
        <taxon>Vineibacter</taxon>
    </lineage>
</organism>
<evidence type="ECO:0000313" key="2">
    <source>
        <dbReference type="Proteomes" id="UP000321638"/>
    </source>
</evidence>
<evidence type="ECO:0000313" key="1">
    <source>
        <dbReference type="EMBL" id="TXL72977.1"/>
    </source>
</evidence>